<feature type="region of interest" description="Disordered" evidence="5">
    <location>
        <begin position="66"/>
        <end position="123"/>
    </location>
</feature>
<name>A0A8S3YQH7_9EUPU</name>
<dbReference type="GO" id="GO:0070888">
    <property type="term" value="F:E-box binding"/>
    <property type="evidence" value="ECO:0007669"/>
    <property type="project" value="TreeGrafter"/>
</dbReference>
<accession>A0A8S3YQH7</accession>
<organism evidence="7 8">
    <name type="scientific">Candidula unifasciata</name>
    <dbReference type="NCBI Taxonomy" id="100452"/>
    <lineage>
        <taxon>Eukaryota</taxon>
        <taxon>Metazoa</taxon>
        <taxon>Spiralia</taxon>
        <taxon>Lophotrochozoa</taxon>
        <taxon>Mollusca</taxon>
        <taxon>Gastropoda</taxon>
        <taxon>Heterobranchia</taxon>
        <taxon>Euthyneura</taxon>
        <taxon>Panpulmonata</taxon>
        <taxon>Eupulmonata</taxon>
        <taxon>Stylommatophora</taxon>
        <taxon>Helicina</taxon>
        <taxon>Helicoidea</taxon>
        <taxon>Geomitridae</taxon>
        <taxon>Candidula</taxon>
    </lineage>
</organism>
<keyword evidence="1" id="KW-0805">Transcription regulation</keyword>
<evidence type="ECO:0000256" key="5">
    <source>
        <dbReference type="SAM" id="MobiDB-lite"/>
    </source>
</evidence>
<feature type="compositionally biased region" description="Polar residues" evidence="5">
    <location>
        <begin position="1"/>
        <end position="15"/>
    </location>
</feature>
<keyword evidence="8" id="KW-1185">Reference proteome</keyword>
<feature type="compositionally biased region" description="Low complexity" evidence="5">
    <location>
        <begin position="75"/>
        <end position="84"/>
    </location>
</feature>
<dbReference type="PANTHER" id="PTHR19290:SF164">
    <property type="entry name" value="BHLH DOMAIN-CONTAINING PROTEIN"/>
    <property type="match status" value="1"/>
</dbReference>
<keyword evidence="4" id="KW-0539">Nucleus</keyword>
<keyword evidence="3" id="KW-0804">Transcription</keyword>
<dbReference type="GO" id="GO:0046983">
    <property type="term" value="F:protein dimerization activity"/>
    <property type="evidence" value="ECO:0007669"/>
    <property type="project" value="InterPro"/>
</dbReference>
<comment type="caution">
    <text evidence="7">The sequence shown here is derived from an EMBL/GenBank/DDBJ whole genome shotgun (WGS) entry which is preliminary data.</text>
</comment>
<gene>
    <name evidence="7" type="ORF">CUNI_LOCUS4581</name>
</gene>
<dbReference type="GO" id="GO:0061564">
    <property type="term" value="P:axon development"/>
    <property type="evidence" value="ECO:0007669"/>
    <property type="project" value="TreeGrafter"/>
</dbReference>
<evidence type="ECO:0000313" key="7">
    <source>
        <dbReference type="EMBL" id="CAG5119023.1"/>
    </source>
</evidence>
<dbReference type="InterPro" id="IPR036638">
    <property type="entry name" value="HLH_DNA-bd_sf"/>
</dbReference>
<dbReference type="PROSITE" id="PS50888">
    <property type="entry name" value="BHLH"/>
    <property type="match status" value="1"/>
</dbReference>
<feature type="compositionally biased region" description="Polar residues" evidence="5">
    <location>
        <begin position="243"/>
        <end position="262"/>
    </location>
</feature>
<feature type="region of interest" description="Disordered" evidence="5">
    <location>
        <begin position="223"/>
        <end position="262"/>
    </location>
</feature>
<dbReference type="EMBL" id="CAJHNH020000646">
    <property type="protein sequence ID" value="CAG5119023.1"/>
    <property type="molecule type" value="Genomic_DNA"/>
</dbReference>
<sequence length="385" mass="42605">MATEADTSGSELLNSDSRHQYRLQKQPYKQNRCHMGTDQPYRNNTNDENNDDEVEKLICVDEFDDSDDEDIRSCSTTSPTPSDPAINSSLSSRHATSRNKSTSRAHKKYKLRKKQELASEDLDEDELQSLRLKVNSRERKRMHDLNSALDGLREVMPYAHGPSVRKLSKIATLLLAKNYILMLNSSLEEMKKLVSDIYHNHGPTQAGVQAPICHTLGSQTELSNNGTLRGSINNRPHIKPSTERMSGSHNSGSQAAPNKQTDMPTNIAYAPTTMPMVHFTHHHAPIPSVMPLSIAGIRTPTHGLPPREVSSLVSPYLLPKSEPSGVVGISSGFTSRECTRHLHPWGMPCTCVRCLSSSGNLQLSLQLSRLSHPMAASSPGLHHKN</sequence>
<evidence type="ECO:0000256" key="4">
    <source>
        <dbReference type="ARBA" id="ARBA00023242"/>
    </source>
</evidence>
<dbReference type="CDD" id="cd19725">
    <property type="entry name" value="bHLH_TS_OLIG2_like"/>
    <property type="match status" value="1"/>
</dbReference>
<dbReference type="Pfam" id="PF00010">
    <property type="entry name" value="HLH"/>
    <property type="match status" value="1"/>
</dbReference>
<dbReference type="Proteomes" id="UP000678393">
    <property type="component" value="Unassembled WGS sequence"/>
</dbReference>
<evidence type="ECO:0000313" key="8">
    <source>
        <dbReference type="Proteomes" id="UP000678393"/>
    </source>
</evidence>
<dbReference type="InterPro" id="IPR050359">
    <property type="entry name" value="bHLH_transcription_factors"/>
</dbReference>
<evidence type="ECO:0000256" key="3">
    <source>
        <dbReference type="ARBA" id="ARBA00023163"/>
    </source>
</evidence>
<dbReference type="Gene3D" id="4.10.280.10">
    <property type="entry name" value="Helix-loop-helix DNA-binding domain"/>
    <property type="match status" value="1"/>
</dbReference>
<dbReference type="InterPro" id="IPR011598">
    <property type="entry name" value="bHLH_dom"/>
</dbReference>
<dbReference type="OrthoDB" id="10011855at2759"/>
<feature type="domain" description="BHLH" evidence="6">
    <location>
        <begin position="129"/>
        <end position="183"/>
    </location>
</feature>
<proteinExistence type="predicted"/>
<feature type="compositionally biased region" description="Polar residues" evidence="5">
    <location>
        <begin position="85"/>
        <end position="94"/>
    </location>
</feature>
<dbReference type="GO" id="GO:0000981">
    <property type="term" value="F:DNA-binding transcription factor activity, RNA polymerase II-specific"/>
    <property type="evidence" value="ECO:0007669"/>
    <property type="project" value="TreeGrafter"/>
</dbReference>
<dbReference type="GO" id="GO:0007423">
    <property type="term" value="P:sensory organ development"/>
    <property type="evidence" value="ECO:0007669"/>
    <property type="project" value="TreeGrafter"/>
</dbReference>
<feature type="compositionally biased region" description="Polar residues" evidence="5">
    <location>
        <begin position="223"/>
        <end position="234"/>
    </location>
</feature>
<feature type="compositionally biased region" description="Basic residues" evidence="5">
    <location>
        <begin position="95"/>
        <end position="113"/>
    </location>
</feature>
<dbReference type="SMART" id="SM00353">
    <property type="entry name" value="HLH"/>
    <property type="match status" value="1"/>
</dbReference>
<dbReference type="GO" id="GO:0005634">
    <property type="term" value="C:nucleus"/>
    <property type="evidence" value="ECO:0007669"/>
    <property type="project" value="TreeGrafter"/>
</dbReference>
<dbReference type="AlphaFoldDB" id="A0A8S3YQH7"/>
<protein>
    <recommendedName>
        <fullName evidence="6">BHLH domain-containing protein</fullName>
    </recommendedName>
</protein>
<reference evidence="7" key="1">
    <citation type="submission" date="2021-04" db="EMBL/GenBank/DDBJ databases">
        <authorList>
            <consortium name="Molecular Ecology Group"/>
        </authorList>
    </citation>
    <scope>NUCLEOTIDE SEQUENCE</scope>
</reference>
<keyword evidence="2" id="KW-0238">DNA-binding</keyword>
<evidence type="ECO:0000256" key="1">
    <source>
        <dbReference type="ARBA" id="ARBA00023015"/>
    </source>
</evidence>
<feature type="region of interest" description="Disordered" evidence="5">
    <location>
        <begin position="1"/>
        <end position="53"/>
    </location>
</feature>
<evidence type="ECO:0000259" key="6">
    <source>
        <dbReference type="PROSITE" id="PS50888"/>
    </source>
</evidence>
<dbReference type="FunFam" id="4.10.280.10:FF:000031">
    <property type="entry name" value="Oligodendrocyte transcription factor 3"/>
    <property type="match status" value="1"/>
</dbReference>
<dbReference type="PANTHER" id="PTHR19290">
    <property type="entry name" value="BASIC HELIX-LOOP-HELIX PROTEIN NEUROGENIN-RELATED"/>
    <property type="match status" value="1"/>
</dbReference>
<dbReference type="SUPFAM" id="SSF47459">
    <property type="entry name" value="HLH, helix-loop-helix DNA-binding domain"/>
    <property type="match status" value="1"/>
</dbReference>
<dbReference type="GO" id="GO:0045944">
    <property type="term" value="P:positive regulation of transcription by RNA polymerase II"/>
    <property type="evidence" value="ECO:0007669"/>
    <property type="project" value="TreeGrafter"/>
</dbReference>
<evidence type="ECO:0000256" key="2">
    <source>
        <dbReference type="ARBA" id="ARBA00023125"/>
    </source>
</evidence>